<evidence type="ECO:0000256" key="4">
    <source>
        <dbReference type="ARBA" id="ARBA00020515"/>
    </source>
</evidence>
<accession>A0A1X7DHY6</accession>
<evidence type="ECO:0000256" key="9">
    <source>
        <dbReference type="ARBA" id="ARBA00023136"/>
    </source>
</evidence>
<evidence type="ECO:0000256" key="7">
    <source>
        <dbReference type="ARBA" id="ARBA00022692"/>
    </source>
</evidence>
<feature type="transmembrane region" description="Helical" evidence="11">
    <location>
        <begin position="197"/>
        <end position="220"/>
    </location>
</feature>
<dbReference type="AlphaFoldDB" id="A0A1X7DHY6"/>
<dbReference type="SUPFAM" id="SSF161098">
    <property type="entry name" value="MetI-like"/>
    <property type="match status" value="1"/>
</dbReference>
<dbReference type="CDD" id="cd06261">
    <property type="entry name" value="TM_PBP2"/>
    <property type="match status" value="1"/>
</dbReference>
<comment type="similarity">
    <text evidence="2 11">Belongs to the binding-protein-dependent transport system permease family.</text>
</comment>
<evidence type="ECO:0000256" key="11">
    <source>
        <dbReference type="RuleBase" id="RU363032"/>
    </source>
</evidence>
<comment type="function">
    <text evidence="10 12">Part of the ABC transporter complex UgpBAEC involved in sn-glycerol-3-phosphate (G3P) import. Probably responsible for the translocation of the substrate across the membrane.</text>
</comment>
<sequence length="278" mass="29923">MNPPSFRPLLSTLVLYATLALTALVALGPTAWVMLSSFKTAPQIFSGSSFLPSSFTLEGYFDAFAQVRLHQYLLNTFIYAAGGTLGALTVATLAAYPLARYRFPGRNTLVALISLALALPVVGLAVPEFFIMRAIGLFDTKWGMVVFYSAQLFPLSFVILRSFLLSLPTDLEEAALIDGAGYFCIVFQIVVPLCRPALATAAVVAFVIIWNDFFFANLLTASQENQNAQIALAGFRSQFRFNVTGALAGATLVMLVPIAVFLALQRQVIAGLTAGATK</sequence>
<evidence type="ECO:0000256" key="10">
    <source>
        <dbReference type="ARBA" id="ARBA00037054"/>
    </source>
</evidence>
<evidence type="ECO:0000256" key="1">
    <source>
        <dbReference type="ARBA" id="ARBA00004651"/>
    </source>
</evidence>
<dbReference type="PANTHER" id="PTHR43744:SF8">
    <property type="entry name" value="SN-GLYCEROL-3-PHOSPHATE TRANSPORT SYSTEM PERMEASE PROTEIN UGPE"/>
    <property type="match status" value="1"/>
</dbReference>
<organism evidence="14 15">
    <name type="scientific">Xaviernesmea oryzae</name>
    <dbReference type="NCBI Taxonomy" id="464029"/>
    <lineage>
        <taxon>Bacteria</taxon>
        <taxon>Pseudomonadati</taxon>
        <taxon>Pseudomonadota</taxon>
        <taxon>Alphaproteobacteria</taxon>
        <taxon>Hyphomicrobiales</taxon>
        <taxon>Rhizobiaceae</taxon>
        <taxon>Rhizobium/Agrobacterium group</taxon>
        <taxon>Xaviernesmea</taxon>
    </lineage>
</organism>
<evidence type="ECO:0000313" key="14">
    <source>
        <dbReference type="EMBL" id="SMF15843.1"/>
    </source>
</evidence>
<reference evidence="15" key="1">
    <citation type="submission" date="2017-04" db="EMBL/GenBank/DDBJ databases">
        <authorList>
            <person name="Varghese N."/>
            <person name="Submissions S."/>
        </authorList>
    </citation>
    <scope>NUCLEOTIDE SEQUENCE [LARGE SCALE GENOMIC DNA]</scope>
    <source>
        <strain evidence="15">B4P</strain>
    </source>
</reference>
<evidence type="ECO:0000256" key="3">
    <source>
        <dbReference type="ARBA" id="ARBA00011557"/>
    </source>
</evidence>
<dbReference type="Proteomes" id="UP000192903">
    <property type="component" value="Unassembled WGS sequence"/>
</dbReference>
<dbReference type="PROSITE" id="PS50928">
    <property type="entry name" value="ABC_TM1"/>
    <property type="match status" value="1"/>
</dbReference>
<keyword evidence="6 12" id="KW-1003">Cell membrane</keyword>
<protein>
    <recommendedName>
        <fullName evidence="4 12">sn-glycerol-3-phosphate transport system permease protein UgpE</fullName>
    </recommendedName>
</protein>
<dbReference type="STRING" id="464029.SAMN02982989_5439"/>
<comment type="subunit">
    <text evidence="3 12">The complex is composed of two ATP-binding proteins (UgpC), two transmembrane proteins (UgpA and UgpE) and a solute-binding protein (UgpB).</text>
</comment>
<dbReference type="RefSeq" id="WP_085420844.1">
    <property type="nucleotide sequence ID" value="NZ_FXAF01000003.1"/>
</dbReference>
<feature type="transmembrane region" description="Helical" evidence="11">
    <location>
        <begin position="108"/>
        <end position="126"/>
    </location>
</feature>
<keyword evidence="5 11" id="KW-0813">Transport</keyword>
<feature type="domain" description="ABC transmembrane type-1" evidence="13">
    <location>
        <begin position="73"/>
        <end position="265"/>
    </location>
</feature>
<keyword evidence="12" id="KW-0997">Cell inner membrane</keyword>
<evidence type="ECO:0000259" key="13">
    <source>
        <dbReference type="PROSITE" id="PS50928"/>
    </source>
</evidence>
<feature type="transmembrane region" description="Helical" evidence="11">
    <location>
        <begin position="241"/>
        <end position="264"/>
    </location>
</feature>
<comment type="subcellular location">
    <subcellularLocation>
        <location evidence="12">Cell inner membrane</location>
        <topology evidence="12">Multi-pass membrane protein</topology>
    </subcellularLocation>
    <subcellularLocation>
        <location evidence="1 11">Cell membrane</location>
        <topology evidence="1 11">Multi-pass membrane protein</topology>
    </subcellularLocation>
</comment>
<keyword evidence="9 11" id="KW-0472">Membrane</keyword>
<evidence type="ECO:0000256" key="5">
    <source>
        <dbReference type="ARBA" id="ARBA00022448"/>
    </source>
</evidence>
<feature type="transmembrane region" description="Helical" evidence="11">
    <location>
        <begin position="77"/>
        <end position="96"/>
    </location>
</feature>
<keyword evidence="15" id="KW-1185">Reference proteome</keyword>
<dbReference type="GO" id="GO:0055085">
    <property type="term" value="P:transmembrane transport"/>
    <property type="evidence" value="ECO:0007669"/>
    <property type="project" value="InterPro"/>
</dbReference>
<evidence type="ECO:0000313" key="15">
    <source>
        <dbReference type="Proteomes" id="UP000192903"/>
    </source>
</evidence>
<evidence type="ECO:0000256" key="12">
    <source>
        <dbReference type="RuleBase" id="RU363056"/>
    </source>
</evidence>
<dbReference type="InterPro" id="IPR035906">
    <property type="entry name" value="MetI-like_sf"/>
</dbReference>
<feature type="transmembrane region" description="Helical" evidence="11">
    <location>
        <begin position="146"/>
        <end position="167"/>
    </location>
</feature>
<dbReference type="Pfam" id="PF00528">
    <property type="entry name" value="BPD_transp_1"/>
    <property type="match status" value="1"/>
</dbReference>
<evidence type="ECO:0000256" key="8">
    <source>
        <dbReference type="ARBA" id="ARBA00022989"/>
    </source>
</evidence>
<gene>
    <name evidence="12" type="primary">ugpE</name>
    <name evidence="14" type="ORF">SAMN02982989_5439</name>
</gene>
<feature type="transmembrane region" description="Helical" evidence="11">
    <location>
        <begin position="174"/>
        <end position="191"/>
    </location>
</feature>
<dbReference type="GO" id="GO:0005886">
    <property type="term" value="C:plasma membrane"/>
    <property type="evidence" value="ECO:0007669"/>
    <property type="project" value="UniProtKB-SubCell"/>
</dbReference>
<keyword evidence="8 11" id="KW-1133">Transmembrane helix</keyword>
<dbReference type="OrthoDB" id="9815445at2"/>
<evidence type="ECO:0000256" key="6">
    <source>
        <dbReference type="ARBA" id="ARBA00022475"/>
    </source>
</evidence>
<name>A0A1X7DHY6_9HYPH</name>
<dbReference type="EMBL" id="FXAF01000003">
    <property type="protein sequence ID" value="SMF15843.1"/>
    <property type="molecule type" value="Genomic_DNA"/>
</dbReference>
<keyword evidence="7 11" id="KW-0812">Transmembrane</keyword>
<dbReference type="Gene3D" id="1.10.3720.10">
    <property type="entry name" value="MetI-like"/>
    <property type="match status" value="1"/>
</dbReference>
<dbReference type="PANTHER" id="PTHR43744">
    <property type="entry name" value="ABC TRANSPORTER PERMEASE PROTEIN MG189-RELATED-RELATED"/>
    <property type="match status" value="1"/>
</dbReference>
<evidence type="ECO:0000256" key="2">
    <source>
        <dbReference type="ARBA" id="ARBA00009306"/>
    </source>
</evidence>
<proteinExistence type="inferred from homology"/>
<dbReference type="InterPro" id="IPR000515">
    <property type="entry name" value="MetI-like"/>
</dbReference>